<dbReference type="SUPFAM" id="SSF48452">
    <property type="entry name" value="TPR-like"/>
    <property type="match status" value="1"/>
</dbReference>
<dbReference type="NCBIfam" id="TIGR00254">
    <property type="entry name" value="GGDEF"/>
    <property type="match status" value="1"/>
</dbReference>
<dbReference type="InterPro" id="IPR000160">
    <property type="entry name" value="GGDEF_dom"/>
</dbReference>
<comment type="caution">
    <text evidence="2">The sequence shown here is derived from an EMBL/GenBank/DDBJ whole genome shotgun (WGS) entry which is preliminary data.</text>
</comment>
<dbReference type="Gene3D" id="1.25.40.10">
    <property type="entry name" value="Tetratricopeptide repeat domain"/>
    <property type="match status" value="2"/>
</dbReference>
<dbReference type="InterPro" id="IPR029787">
    <property type="entry name" value="Nucleotide_cyclase"/>
</dbReference>
<name>A0A4R3IDI6_9GAMM</name>
<dbReference type="InterPro" id="IPR043128">
    <property type="entry name" value="Rev_trsase/Diguanyl_cyclase"/>
</dbReference>
<dbReference type="SUPFAM" id="SSF55073">
    <property type="entry name" value="Nucleotide cyclase"/>
    <property type="match status" value="1"/>
</dbReference>
<keyword evidence="3" id="KW-1185">Reference proteome</keyword>
<evidence type="ECO:0000259" key="1">
    <source>
        <dbReference type="PROSITE" id="PS50887"/>
    </source>
</evidence>
<evidence type="ECO:0000313" key="2">
    <source>
        <dbReference type="EMBL" id="TCS43836.1"/>
    </source>
</evidence>
<dbReference type="Pfam" id="PF00990">
    <property type="entry name" value="GGDEF"/>
    <property type="match status" value="1"/>
</dbReference>
<protein>
    <submittedName>
        <fullName evidence="2">Diguanylate cyclase (GGDEF)-like protein</fullName>
    </submittedName>
</protein>
<dbReference type="PROSITE" id="PS50887">
    <property type="entry name" value="GGDEF"/>
    <property type="match status" value="1"/>
</dbReference>
<dbReference type="Pfam" id="PF01590">
    <property type="entry name" value="GAF"/>
    <property type="match status" value="1"/>
</dbReference>
<evidence type="ECO:0000313" key="3">
    <source>
        <dbReference type="Proteomes" id="UP000295793"/>
    </source>
</evidence>
<gene>
    <name evidence="2" type="ORF">BCF53_101179</name>
</gene>
<dbReference type="SMART" id="SM00065">
    <property type="entry name" value="GAF"/>
    <property type="match status" value="1"/>
</dbReference>
<dbReference type="Proteomes" id="UP000295793">
    <property type="component" value="Unassembled WGS sequence"/>
</dbReference>
<dbReference type="AlphaFoldDB" id="A0A4R3IDI6"/>
<accession>A0A4R3IDI6</accession>
<dbReference type="InterPro" id="IPR011990">
    <property type="entry name" value="TPR-like_helical_dom_sf"/>
</dbReference>
<dbReference type="OrthoDB" id="9803824at2"/>
<dbReference type="PANTHER" id="PTHR46663">
    <property type="entry name" value="DIGUANYLATE CYCLASE DGCT-RELATED"/>
    <property type="match status" value="1"/>
</dbReference>
<dbReference type="SUPFAM" id="SSF55781">
    <property type="entry name" value="GAF domain-like"/>
    <property type="match status" value="1"/>
</dbReference>
<reference evidence="2 3" key="1">
    <citation type="submission" date="2019-03" db="EMBL/GenBank/DDBJ databases">
        <title>Genomic Encyclopedia of Archaeal and Bacterial Type Strains, Phase II (KMG-II): from individual species to whole genera.</title>
        <authorList>
            <person name="Goeker M."/>
        </authorList>
    </citation>
    <scope>NUCLEOTIDE SEQUENCE [LARGE SCALE GENOMIC DNA]</scope>
    <source>
        <strain evidence="2 3">DSM 15388</strain>
    </source>
</reference>
<dbReference type="InterPro" id="IPR052163">
    <property type="entry name" value="DGC-Regulatory_Protein"/>
</dbReference>
<dbReference type="InterPro" id="IPR003018">
    <property type="entry name" value="GAF"/>
</dbReference>
<dbReference type="PANTHER" id="PTHR46663:SF2">
    <property type="entry name" value="GGDEF DOMAIN-CONTAINING PROTEIN"/>
    <property type="match status" value="1"/>
</dbReference>
<dbReference type="EMBL" id="SLZR01000001">
    <property type="protein sequence ID" value="TCS43836.1"/>
    <property type="molecule type" value="Genomic_DNA"/>
</dbReference>
<dbReference type="Gene3D" id="3.30.450.40">
    <property type="match status" value="1"/>
</dbReference>
<sequence length="713" mass="80403">MTVDDPKTISPIPQSSIETVLQDCWDLMTSDAERALALAQAAEHSTQPESELYLQSRCYLGMCHFYAGRFTEAVDILSDIALAAARLEQNENARLANNTLGMCYHSLGNYEVALEHYGFAADYSRTLGDDSLLLAPLINSGTLLFDVGDVDSATEILTEVLGLNFEGVSDENIAVVCLLEARTLIHEARYDEAWQVAERAEALARKANYHTGIFSSQLLLGRIHRLQHNYEAARDILELLTHQPTVENVGADALEYFLELSKAYFALKQTDKAIETLKRGIGLVDPPRNNLMRLKVLDQIAFGYRLKKDLAKEVITLREIVNIERSEQYSQDQDLVVRSKIRSQHGKSLLEQDLTERQNELLKASHQRLSLVNEIAHQVGQTLNFEDLGNRLFKILATHLDVHFISLMTINEDAQALSFRFIVDSGVMLKEADIPIAHDKSYAASVVKTRQHILVRDTEVEGIGNQIGDADVMPRTMLFMPLFLEGAVIGVFSIQSPIPERFGRNEIQLMLSISKFISVSVSNILSHEKVQQLNQILSDEKQAIENAQKRIAHMAFHDSLTSLPNRQGLEVFVDRRIKVQKRPFHLVYIDLDRFKPVNDKYGHRVGDEVLICLSRRIKDSLRQRDFAARIGGDEFILVVDEFSLKADLENFLQRLLQVIEKRIDVEDAQLYVSASIGIAQFPLQGNDLDALMHNADSAMYEVKREGKGGVKSY</sequence>
<proteinExistence type="predicted"/>
<dbReference type="Pfam" id="PF17874">
    <property type="entry name" value="TPR_MalT"/>
    <property type="match status" value="1"/>
</dbReference>
<dbReference type="Gene3D" id="3.30.70.270">
    <property type="match status" value="1"/>
</dbReference>
<dbReference type="CDD" id="cd01949">
    <property type="entry name" value="GGDEF"/>
    <property type="match status" value="1"/>
</dbReference>
<dbReference type="InterPro" id="IPR041617">
    <property type="entry name" value="TPR_MalT"/>
</dbReference>
<dbReference type="SMART" id="SM00267">
    <property type="entry name" value="GGDEF"/>
    <property type="match status" value="1"/>
</dbReference>
<feature type="domain" description="GGDEF" evidence="1">
    <location>
        <begin position="582"/>
        <end position="713"/>
    </location>
</feature>
<dbReference type="InterPro" id="IPR029016">
    <property type="entry name" value="GAF-like_dom_sf"/>
</dbReference>
<dbReference type="RefSeq" id="WP_132698929.1">
    <property type="nucleotide sequence ID" value="NZ_SLZR01000001.1"/>
</dbReference>
<organism evidence="2 3">
    <name type="scientific">Reinekea marinisedimentorum</name>
    <dbReference type="NCBI Taxonomy" id="230495"/>
    <lineage>
        <taxon>Bacteria</taxon>
        <taxon>Pseudomonadati</taxon>
        <taxon>Pseudomonadota</taxon>
        <taxon>Gammaproteobacteria</taxon>
        <taxon>Oceanospirillales</taxon>
        <taxon>Saccharospirillaceae</taxon>
        <taxon>Reinekea</taxon>
    </lineage>
</organism>